<accession>A0ABM9R0L0</accession>
<keyword evidence="1" id="KW-1133">Transmembrane helix</keyword>
<comment type="caution">
    <text evidence="2">The sequence shown here is derived from an EMBL/GenBank/DDBJ whole genome shotgun (WGS) entry which is preliminary data.</text>
</comment>
<sequence>MNLKELLVNKEKQIFVAVALLGVLVGWLTTFIPKEHLKGHYLANTASVVNPPEKIIYNQASVNIEFKKNNSYELLYVSTKEAGFTSSGTYVVTQHDISLDETQHEQIIPDRELTFYEKVMISEGSVLSSDAMTYIPLNDRELLLVTQRGMIHFCKKVACADLPAYSNSEPEVNIN</sequence>
<dbReference type="EMBL" id="CCJX01000167">
    <property type="protein sequence ID" value="CDT71050.1"/>
    <property type="molecule type" value="Genomic_DNA"/>
</dbReference>
<name>A0ABM9R0L0_9VIBR</name>
<protein>
    <recommendedName>
        <fullName evidence="4">LPS export ABC transporter periplasmic protein LptC</fullName>
    </recommendedName>
</protein>
<proteinExistence type="predicted"/>
<gene>
    <name evidence="2" type="ORF">VCR4J5_790035</name>
</gene>
<organism evidence="2 3">
    <name type="scientific">Vibrio crassostreae</name>
    <dbReference type="NCBI Taxonomy" id="246167"/>
    <lineage>
        <taxon>Bacteria</taxon>
        <taxon>Pseudomonadati</taxon>
        <taxon>Pseudomonadota</taxon>
        <taxon>Gammaproteobacteria</taxon>
        <taxon>Vibrionales</taxon>
        <taxon>Vibrionaceae</taxon>
        <taxon>Vibrio</taxon>
    </lineage>
</organism>
<feature type="transmembrane region" description="Helical" evidence="1">
    <location>
        <begin position="14"/>
        <end position="32"/>
    </location>
</feature>
<evidence type="ECO:0000313" key="2">
    <source>
        <dbReference type="EMBL" id="CDT71050.1"/>
    </source>
</evidence>
<keyword evidence="3" id="KW-1185">Reference proteome</keyword>
<evidence type="ECO:0000256" key="1">
    <source>
        <dbReference type="SAM" id="Phobius"/>
    </source>
</evidence>
<keyword evidence="1" id="KW-0472">Membrane</keyword>
<evidence type="ECO:0008006" key="4">
    <source>
        <dbReference type="Google" id="ProtNLM"/>
    </source>
</evidence>
<dbReference type="Proteomes" id="UP000049077">
    <property type="component" value="Unassembled WGS sequence"/>
</dbReference>
<keyword evidence="1" id="KW-0812">Transmembrane</keyword>
<evidence type="ECO:0000313" key="3">
    <source>
        <dbReference type="Proteomes" id="UP000049077"/>
    </source>
</evidence>
<reference evidence="2 3" key="1">
    <citation type="submission" date="2014-06" db="EMBL/GenBank/DDBJ databases">
        <authorList>
            <person name="Le Roux F."/>
        </authorList>
    </citation>
    <scope>NUCLEOTIDE SEQUENCE [LARGE SCALE GENOMIC DNA]</scope>
    <source>
        <strain evidence="2 3">J5-4</strain>
    </source>
</reference>